<evidence type="ECO:0000313" key="2">
    <source>
        <dbReference type="EMBL" id="ESA04990.1"/>
    </source>
</evidence>
<gene>
    <name evidence="2" type="ORF">GLOINDRAFT_36126</name>
</gene>
<dbReference type="HOGENOM" id="CLU_3125773_0_0_1"/>
<reference evidence="2" key="1">
    <citation type="submission" date="2013-07" db="EMBL/GenBank/DDBJ databases">
        <title>The genome of an arbuscular mycorrhizal fungus provides insights into the evolution of the oldest plant symbiosis.</title>
        <authorList>
            <consortium name="DOE Joint Genome Institute"/>
            <person name="Tisserant E."/>
            <person name="Malbreil M."/>
            <person name="Kuo A."/>
            <person name="Kohler A."/>
            <person name="Symeonidi A."/>
            <person name="Balestrini R."/>
            <person name="Charron P."/>
            <person name="Duensing N."/>
            <person name="Frei-dit-Frey N."/>
            <person name="Gianinazzi-Pearson V."/>
            <person name="Gilbert B."/>
            <person name="Handa Y."/>
            <person name="Hijri M."/>
            <person name="Kaul R."/>
            <person name="Kawaguchi M."/>
            <person name="Krajinski F."/>
            <person name="Lammers P."/>
            <person name="Lapierre D."/>
            <person name="Masclaux F.G."/>
            <person name="Murat C."/>
            <person name="Morin E."/>
            <person name="Ndikumana S."/>
            <person name="Pagni M."/>
            <person name="Petitpierre D."/>
            <person name="Requena N."/>
            <person name="Rosikiewicz P."/>
            <person name="Riley R."/>
            <person name="Saito K."/>
            <person name="San Clemente H."/>
            <person name="Shapiro H."/>
            <person name="van Tuinen D."/>
            <person name="Becard G."/>
            <person name="Bonfante P."/>
            <person name="Paszkowski U."/>
            <person name="Shachar-Hill Y."/>
            <person name="Young J.P."/>
            <person name="Sanders I.R."/>
            <person name="Henrissat B."/>
            <person name="Rensing S.A."/>
            <person name="Grigoriev I.V."/>
            <person name="Corradi N."/>
            <person name="Roux C."/>
            <person name="Martin F."/>
        </authorList>
    </citation>
    <scope>NUCLEOTIDE SEQUENCE</scope>
    <source>
        <strain evidence="2">DAOM 197198</strain>
    </source>
</reference>
<organism evidence="2">
    <name type="scientific">Rhizophagus irregularis (strain DAOM 181602 / DAOM 197198 / MUCL 43194)</name>
    <name type="common">Arbuscular mycorrhizal fungus</name>
    <name type="synonym">Glomus intraradices</name>
    <dbReference type="NCBI Taxonomy" id="747089"/>
    <lineage>
        <taxon>Eukaryota</taxon>
        <taxon>Fungi</taxon>
        <taxon>Fungi incertae sedis</taxon>
        <taxon>Mucoromycota</taxon>
        <taxon>Glomeromycotina</taxon>
        <taxon>Glomeromycetes</taxon>
        <taxon>Glomerales</taxon>
        <taxon>Glomeraceae</taxon>
        <taxon>Rhizophagus</taxon>
    </lineage>
</organism>
<accession>U9TA47</accession>
<name>U9TA47_RHIID</name>
<proteinExistence type="predicted"/>
<dbReference type="Pfam" id="PF08699">
    <property type="entry name" value="ArgoL1"/>
    <property type="match status" value="1"/>
</dbReference>
<dbReference type="EMBL" id="KI293653">
    <property type="protein sequence ID" value="ESA04990.1"/>
    <property type="molecule type" value="Genomic_DNA"/>
</dbReference>
<evidence type="ECO:0000259" key="1">
    <source>
        <dbReference type="Pfam" id="PF08699"/>
    </source>
</evidence>
<dbReference type="AlphaFoldDB" id="U9TA47"/>
<protein>
    <recommendedName>
        <fullName evidence="1">Argonaute linker 1 domain-containing protein</fullName>
    </recommendedName>
</protein>
<dbReference type="InterPro" id="IPR014811">
    <property type="entry name" value="ArgoL1"/>
</dbReference>
<feature type="domain" description="Argonaute linker 1" evidence="1">
    <location>
        <begin position="21"/>
        <end position="47"/>
    </location>
</feature>
<sequence length="50" mass="5707">MIYAGPNPLPEITGRKFKKISFYTLTLSGGIEAWQGYYQLARLTKRGRLT</sequence>